<dbReference type="InterPro" id="IPR052608">
    <property type="entry name" value="U-box_domain_protein"/>
</dbReference>
<dbReference type="PANTHER" id="PTHR45958:SF6">
    <property type="entry name" value="U-BOX DOMAIN-CONTAINING PROTEIN 43"/>
    <property type="match status" value="1"/>
</dbReference>
<dbReference type="InterPro" id="IPR011989">
    <property type="entry name" value="ARM-like"/>
</dbReference>
<dbReference type="SUPFAM" id="SSF57850">
    <property type="entry name" value="RING/U-box"/>
    <property type="match status" value="1"/>
</dbReference>
<dbReference type="InterPro" id="IPR016024">
    <property type="entry name" value="ARM-type_fold"/>
</dbReference>
<evidence type="ECO:0000256" key="1">
    <source>
        <dbReference type="ARBA" id="ARBA00000900"/>
    </source>
</evidence>
<comment type="catalytic activity">
    <reaction evidence="1">
        <text>S-ubiquitinyl-[E2 ubiquitin-conjugating enzyme]-L-cysteine + [acceptor protein]-L-lysine = [E2 ubiquitin-conjugating enzyme]-L-cysteine + N(6)-ubiquitinyl-[acceptor protein]-L-lysine.</text>
        <dbReference type="EC" id="2.3.2.27"/>
    </reaction>
</comment>
<dbReference type="InterPro" id="IPR045210">
    <property type="entry name" value="RING-Ubox_PUB"/>
</dbReference>
<proteinExistence type="predicted"/>
<sequence length="812" mass="89441">MTESWESFDSGSQSEQSFHLERTHIEPIYDSFLCPLTKQVMRDPVSMENGRTFEREAIEKWFRELRESGRRLVCPLTQKELKNADLNPSIALRNTIEEWMARNEAAQREVAHRCLSLDCSEHEILQALNYIQNICLQSRSNKHAIRNAELIPKVVDMLKSSSRRVRSTTLETLQIVAEEDEENKEIIGEGDTVRTIVKFLNHEHSKEREEAVSVLYELSKSEALCEKIGMVPGAILILLGMSSSDSENVVAVERADKTLDNLGKCEKNVLQMAENGRLQPLLTLLLEGSPDTKLEMAAFLGNLVLSNDAKVFVAQTVGSALVNVMRSGNIKLREAALKALNQISSSCEISARVLIEEAGILPPLVKDLFTVGSNQLPMRLKEISATVLSNIVNSGYDFDSVPLGPDHHETLVSESIIHSLLHLISNTGPAIECKLLQILVGLTGSPTTVLDVVAAVKSSGAIVSLIQFIEAIQPDLRFASIKLLQNLSPHMGPELAHALCATAGQLGSLIKIISEAGGIMEEQAAAVSMLADLPERDKGLTRQMLDEGAFEVIISSLARVRQGETKGSRFTTPYLEGLVRVLARLTFVLEDQPEAISLVRERNIAALFADLLQVNGLDNVQMVAAMALENLSLESKHLTQTPEMPKPGSCFSIFCASKPKGITGLCRLHLGICSFRNTFCLLEGKAVGKLVTCLDHTNEKVVEAALAAICTLLDDEVDVEQGVIVLDEVDAIKLILDILVENRSEILRRRSVYAVERLLRTQDIAVEVSGHPNVNTALVDAFRHGDFRTRQIAERALKHVDKIPNFSGIFPK</sequence>
<dbReference type="SMART" id="SM00504">
    <property type="entry name" value="Ubox"/>
    <property type="match status" value="1"/>
</dbReference>
<feature type="domain" description="U-box" evidence="5">
    <location>
        <begin position="27"/>
        <end position="106"/>
    </location>
</feature>
<dbReference type="Pfam" id="PF04564">
    <property type="entry name" value="U-box"/>
    <property type="match status" value="1"/>
</dbReference>
<dbReference type="InterPro" id="IPR000225">
    <property type="entry name" value="Armadillo"/>
</dbReference>
<dbReference type="EMBL" id="CM010716">
    <property type="protein sequence ID" value="RZC48604.1"/>
    <property type="molecule type" value="Genomic_DNA"/>
</dbReference>
<keyword evidence="4" id="KW-0808">Transferase</keyword>
<dbReference type="InterPro" id="IPR013083">
    <property type="entry name" value="Znf_RING/FYVE/PHD"/>
</dbReference>
<dbReference type="PROSITE" id="PS51698">
    <property type="entry name" value="U_BOX"/>
    <property type="match status" value="1"/>
</dbReference>
<dbReference type="Gene3D" id="1.25.10.10">
    <property type="entry name" value="Leucine-rich Repeat Variant"/>
    <property type="match status" value="4"/>
</dbReference>
<dbReference type="GO" id="GO:0016567">
    <property type="term" value="P:protein ubiquitination"/>
    <property type="evidence" value="ECO:0007669"/>
    <property type="project" value="UniProtKB-UniPathway"/>
</dbReference>
<keyword evidence="7" id="KW-1185">Reference proteome</keyword>
<dbReference type="Gramene" id="RZC48604">
    <property type="protein sequence ID" value="RZC48604"/>
    <property type="gene ID" value="C5167_017030"/>
</dbReference>
<dbReference type="SUPFAM" id="SSF48371">
    <property type="entry name" value="ARM repeat"/>
    <property type="match status" value="2"/>
</dbReference>
<dbReference type="SMART" id="SM00185">
    <property type="entry name" value="ARM"/>
    <property type="match status" value="8"/>
</dbReference>
<reference evidence="6 7" key="1">
    <citation type="journal article" date="2018" name="Science">
        <title>The opium poppy genome and morphinan production.</title>
        <authorList>
            <person name="Guo L."/>
            <person name="Winzer T."/>
            <person name="Yang X."/>
            <person name="Li Y."/>
            <person name="Ning Z."/>
            <person name="He Z."/>
            <person name="Teodor R."/>
            <person name="Lu Y."/>
            <person name="Bowser T.A."/>
            <person name="Graham I.A."/>
            <person name="Ye K."/>
        </authorList>
    </citation>
    <scope>NUCLEOTIDE SEQUENCE [LARGE SCALE GENOMIC DNA]</scope>
    <source>
        <strain evidence="7">cv. HN1</strain>
        <tissue evidence="6">Leaves</tissue>
    </source>
</reference>
<dbReference type="UniPathway" id="UPA00143"/>
<dbReference type="InterPro" id="IPR003613">
    <property type="entry name" value="Ubox_domain"/>
</dbReference>
<dbReference type="OrthoDB" id="10064100at2759"/>
<dbReference type="CDD" id="cd16664">
    <property type="entry name" value="RING-Ubox_PUB"/>
    <property type="match status" value="1"/>
</dbReference>
<organism evidence="6 7">
    <name type="scientific">Papaver somniferum</name>
    <name type="common">Opium poppy</name>
    <dbReference type="NCBI Taxonomy" id="3469"/>
    <lineage>
        <taxon>Eukaryota</taxon>
        <taxon>Viridiplantae</taxon>
        <taxon>Streptophyta</taxon>
        <taxon>Embryophyta</taxon>
        <taxon>Tracheophyta</taxon>
        <taxon>Spermatophyta</taxon>
        <taxon>Magnoliopsida</taxon>
        <taxon>Ranunculales</taxon>
        <taxon>Papaveraceae</taxon>
        <taxon>Papaveroideae</taxon>
        <taxon>Papaver</taxon>
    </lineage>
</organism>
<evidence type="ECO:0000256" key="3">
    <source>
        <dbReference type="ARBA" id="ARBA00012483"/>
    </source>
</evidence>
<dbReference type="EC" id="2.3.2.27" evidence="3"/>
<gene>
    <name evidence="6" type="ORF">C5167_017030</name>
</gene>
<evidence type="ECO:0000259" key="5">
    <source>
        <dbReference type="PROSITE" id="PS51698"/>
    </source>
</evidence>
<dbReference type="Proteomes" id="UP000316621">
    <property type="component" value="Chromosome 2"/>
</dbReference>
<accession>A0A4Y7II86</accession>
<dbReference type="PANTHER" id="PTHR45958">
    <property type="entry name" value="RING-TYPE E3 UBIQUITIN TRANSFERASE"/>
    <property type="match status" value="1"/>
</dbReference>
<dbReference type="STRING" id="3469.A0A4Y7II86"/>
<comment type="pathway">
    <text evidence="2">Protein modification; protein ubiquitination.</text>
</comment>
<name>A0A4Y7II86_PAPSO</name>
<evidence type="ECO:0000313" key="6">
    <source>
        <dbReference type="EMBL" id="RZC48604.1"/>
    </source>
</evidence>
<protein>
    <recommendedName>
        <fullName evidence="3">RING-type E3 ubiquitin transferase</fullName>
        <ecNumber evidence="3">2.3.2.27</ecNumber>
    </recommendedName>
</protein>
<evidence type="ECO:0000256" key="2">
    <source>
        <dbReference type="ARBA" id="ARBA00004906"/>
    </source>
</evidence>
<dbReference type="GO" id="GO:0061630">
    <property type="term" value="F:ubiquitin protein ligase activity"/>
    <property type="evidence" value="ECO:0007669"/>
    <property type="project" value="UniProtKB-EC"/>
</dbReference>
<dbReference type="Gene3D" id="3.30.40.10">
    <property type="entry name" value="Zinc/RING finger domain, C3HC4 (zinc finger)"/>
    <property type="match status" value="1"/>
</dbReference>
<evidence type="ECO:0000313" key="7">
    <source>
        <dbReference type="Proteomes" id="UP000316621"/>
    </source>
</evidence>
<dbReference type="AlphaFoldDB" id="A0A4Y7II86"/>
<dbReference type="OMA" id="KVHRGTC"/>
<evidence type="ECO:0000256" key="4">
    <source>
        <dbReference type="ARBA" id="ARBA00022679"/>
    </source>
</evidence>